<dbReference type="EC" id="1.1.1.28" evidence="7"/>
<dbReference type="GO" id="GO:0008720">
    <property type="term" value="F:D-lactate dehydrogenase (NAD+) activity"/>
    <property type="evidence" value="ECO:0007669"/>
    <property type="project" value="UniProtKB-EC"/>
</dbReference>
<dbReference type="PANTHER" id="PTHR43026">
    <property type="entry name" value="2-HYDROXYACID DEHYDROGENASE HOMOLOG 1-RELATED"/>
    <property type="match status" value="1"/>
</dbReference>
<keyword evidence="8" id="KW-1185">Reference proteome</keyword>
<dbReference type="eggNOG" id="COG1052">
    <property type="taxonomic scope" value="Bacteria"/>
</dbReference>
<dbReference type="InterPro" id="IPR006139">
    <property type="entry name" value="D-isomer_2_OHA_DH_cat_dom"/>
</dbReference>
<feature type="domain" description="D-isomer specific 2-hydroxyacid dehydrogenase NAD-binding" evidence="6">
    <location>
        <begin position="106"/>
        <end position="293"/>
    </location>
</feature>
<evidence type="ECO:0000256" key="3">
    <source>
        <dbReference type="ARBA" id="ARBA00023027"/>
    </source>
</evidence>
<evidence type="ECO:0000256" key="2">
    <source>
        <dbReference type="ARBA" id="ARBA00023002"/>
    </source>
</evidence>
<organism evidence="7 8">
    <name type="scientific">Thioalkalivibrio nitratireducens (strain DSM 14787 / UNIQEM 213 / ALEN2)</name>
    <dbReference type="NCBI Taxonomy" id="1255043"/>
    <lineage>
        <taxon>Bacteria</taxon>
        <taxon>Pseudomonadati</taxon>
        <taxon>Pseudomonadota</taxon>
        <taxon>Gammaproteobacteria</taxon>
        <taxon>Chromatiales</taxon>
        <taxon>Ectothiorhodospiraceae</taxon>
        <taxon>Thioalkalivibrio</taxon>
    </lineage>
</organism>
<dbReference type="InterPro" id="IPR029752">
    <property type="entry name" value="D-isomer_DH_CS1"/>
</dbReference>
<evidence type="ECO:0000259" key="5">
    <source>
        <dbReference type="Pfam" id="PF00389"/>
    </source>
</evidence>
<dbReference type="InterPro" id="IPR036291">
    <property type="entry name" value="NAD(P)-bd_dom_sf"/>
</dbReference>
<evidence type="ECO:0000313" key="7">
    <source>
        <dbReference type="EMBL" id="AGA35394.1"/>
    </source>
</evidence>
<keyword evidence="3" id="KW-0520">NAD</keyword>
<protein>
    <submittedName>
        <fullName evidence="7">D-lactate dehydrogenase</fullName>
        <ecNumber evidence="7">1.1.1.28</ecNumber>
    </submittedName>
</protein>
<comment type="similarity">
    <text evidence="1 4">Belongs to the D-isomer specific 2-hydroxyacid dehydrogenase family.</text>
</comment>
<dbReference type="STRING" id="1255043.TVNIR_3766"/>
<dbReference type="InterPro" id="IPR058205">
    <property type="entry name" value="D-LDH-like"/>
</dbReference>
<dbReference type="InterPro" id="IPR029753">
    <property type="entry name" value="D-isomer_DH_CS"/>
</dbReference>
<evidence type="ECO:0000256" key="4">
    <source>
        <dbReference type="RuleBase" id="RU003719"/>
    </source>
</evidence>
<gene>
    <name evidence="7" type="primary">ldhA [H]</name>
    <name evidence="7" type="ordered locus">TVNIR_3766</name>
</gene>
<reference evidence="7" key="1">
    <citation type="submission" date="2015-12" db="EMBL/GenBank/DDBJ databases">
        <authorList>
            <person name="Tikhonova T.V."/>
            <person name="Pavlov A.R."/>
            <person name="Beletsky A.V."/>
            <person name="Mardanov A.V."/>
            <person name="Sorokin D.Y."/>
            <person name="Ravin N.V."/>
            <person name="Popov V.O."/>
        </authorList>
    </citation>
    <scope>NUCLEOTIDE SEQUENCE</scope>
    <source>
        <strain evidence="7">DSM 14787</strain>
    </source>
</reference>
<dbReference type="GO" id="GO:0051287">
    <property type="term" value="F:NAD binding"/>
    <property type="evidence" value="ECO:0007669"/>
    <property type="project" value="InterPro"/>
</dbReference>
<dbReference type="InterPro" id="IPR006140">
    <property type="entry name" value="D-isomer_DH_NAD-bd"/>
</dbReference>
<name>L0E0Q5_THIND</name>
<dbReference type="AlphaFoldDB" id="L0E0Q5"/>
<evidence type="ECO:0000256" key="1">
    <source>
        <dbReference type="ARBA" id="ARBA00005854"/>
    </source>
</evidence>
<sequence length="325" mass="35779">MFSTQKYDRLFLTQAATDSNVQFHFLEPRLEPDTVVLAQGANAICAFVNDRLDSDVLAALKESGIELVALRCAGFNNVDLKAAETLGVRVARVPAYSPSAVAEHAVALIMTLNRKTHRAFNRVREGNFLLDGLMGFDVNGCTVGIVGTGRIGRSFARIMQGFGCEIVAFDPYPDPEVEEMGIEYLPWEGFLNRSDIISLHCPLTPETHAMIDAKAISLMKPGAMLINTSRGAIVDTHAVIEGLKSGRIGSLGLDVYEQEENLFFKDLSEEVIQDDVFQRLLTFPNVLITGHQGFLTRQAMEEIARTTVENLSCLANDEPCLNRLI</sequence>
<dbReference type="PROSITE" id="PS00670">
    <property type="entry name" value="D_2_HYDROXYACID_DH_2"/>
    <property type="match status" value="1"/>
</dbReference>
<dbReference type="Pfam" id="PF02826">
    <property type="entry name" value="2-Hacid_dh_C"/>
    <property type="match status" value="1"/>
</dbReference>
<dbReference type="SUPFAM" id="SSF51735">
    <property type="entry name" value="NAD(P)-binding Rossmann-fold domains"/>
    <property type="match status" value="1"/>
</dbReference>
<dbReference type="Pfam" id="PF00389">
    <property type="entry name" value="2-Hacid_dh"/>
    <property type="match status" value="1"/>
</dbReference>
<dbReference type="KEGG" id="tni:TVNIR_3766"/>
<evidence type="ECO:0000313" key="8">
    <source>
        <dbReference type="Proteomes" id="UP000010809"/>
    </source>
</evidence>
<dbReference type="SUPFAM" id="SSF52283">
    <property type="entry name" value="Formate/glycerate dehydrogenase catalytic domain-like"/>
    <property type="match status" value="1"/>
</dbReference>
<dbReference type="EMBL" id="CP003989">
    <property type="protein sequence ID" value="AGA35394.1"/>
    <property type="molecule type" value="Genomic_DNA"/>
</dbReference>
<dbReference type="PROSITE" id="PS00065">
    <property type="entry name" value="D_2_HYDROXYACID_DH_1"/>
    <property type="match status" value="1"/>
</dbReference>
<dbReference type="HOGENOM" id="CLU_019796_1_1_6"/>
<feature type="domain" description="D-isomer specific 2-hydroxyacid dehydrogenase catalytic" evidence="5">
    <location>
        <begin position="14"/>
        <end position="323"/>
    </location>
</feature>
<dbReference type="Gene3D" id="3.40.50.720">
    <property type="entry name" value="NAD(P)-binding Rossmann-like Domain"/>
    <property type="match status" value="2"/>
</dbReference>
<accession>L0E0Q5</accession>
<dbReference type="CDD" id="cd12183">
    <property type="entry name" value="LDH_like_2"/>
    <property type="match status" value="1"/>
</dbReference>
<evidence type="ECO:0000259" key="6">
    <source>
        <dbReference type="Pfam" id="PF02826"/>
    </source>
</evidence>
<dbReference type="PANTHER" id="PTHR43026:SF1">
    <property type="entry name" value="2-HYDROXYACID DEHYDROGENASE HOMOLOG 1-RELATED"/>
    <property type="match status" value="1"/>
</dbReference>
<proteinExistence type="inferred from homology"/>
<dbReference type="PATRIC" id="fig|1255043.3.peg.3801"/>
<keyword evidence="2 4" id="KW-0560">Oxidoreductase</keyword>
<dbReference type="PROSITE" id="PS00671">
    <property type="entry name" value="D_2_HYDROXYACID_DH_3"/>
    <property type="match status" value="1"/>
</dbReference>
<dbReference type="Proteomes" id="UP000010809">
    <property type="component" value="Chromosome"/>
</dbReference>